<dbReference type="FunFam" id="1.10.510.10:FF:000172">
    <property type="entry name" value="serine/threonine-protein kinase Nek1 isoform X1"/>
    <property type="match status" value="1"/>
</dbReference>
<dbReference type="EnsemblMetazoa" id="G13950.2">
    <property type="protein sequence ID" value="G13950.2:cds"/>
    <property type="gene ID" value="G13950"/>
</dbReference>
<dbReference type="EC" id="2.7.11.1" evidence="2"/>
<feature type="region of interest" description="Disordered" evidence="11">
    <location>
        <begin position="340"/>
        <end position="449"/>
    </location>
</feature>
<feature type="compositionally biased region" description="Basic and acidic residues" evidence="11">
    <location>
        <begin position="340"/>
        <end position="350"/>
    </location>
</feature>
<evidence type="ECO:0000256" key="2">
    <source>
        <dbReference type="ARBA" id="ARBA00012513"/>
    </source>
</evidence>
<dbReference type="EnsemblMetazoa" id="G13950.1">
    <property type="protein sequence ID" value="G13950.1:cds"/>
    <property type="gene ID" value="G13950"/>
</dbReference>
<keyword evidence="5 10" id="KW-0547">Nucleotide-binding</keyword>
<evidence type="ECO:0000256" key="3">
    <source>
        <dbReference type="ARBA" id="ARBA00022527"/>
    </source>
</evidence>
<evidence type="ECO:0000313" key="14">
    <source>
        <dbReference type="Proteomes" id="UP000005408"/>
    </source>
</evidence>
<feature type="domain" description="Protein kinase" evidence="12">
    <location>
        <begin position="5"/>
        <end position="259"/>
    </location>
</feature>
<evidence type="ECO:0000256" key="5">
    <source>
        <dbReference type="ARBA" id="ARBA00022741"/>
    </source>
</evidence>
<feature type="binding site" evidence="10">
    <location>
        <position position="34"/>
    </location>
    <ligand>
        <name>ATP</name>
        <dbReference type="ChEBI" id="CHEBI:30616"/>
    </ligand>
</feature>
<feature type="compositionally biased region" description="Basic and acidic residues" evidence="11">
    <location>
        <begin position="287"/>
        <end position="307"/>
    </location>
</feature>
<evidence type="ECO:0000256" key="9">
    <source>
        <dbReference type="ARBA" id="ARBA00048679"/>
    </source>
</evidence>
<dbReference type="PROSITE" id="PS00108">
    <property type="entry name" value="PROTEIN_KINASE_ST"/>
    <property type="match status" value="1"/>
</dbReference>
<dbReference type="InterPro" id="IPR017441">
    <property type="entry name" value="Protein_kinase_ATP_BS"/>
</dbReference>
<feature type="region of interest" description="Disordered" evidence="11">
    <location>
        <begin position="277"/>
        <end position="315"/>
    </location>
</feature>
<dbReference type="InterPro" id="IPR011009">
    <property type="entry name" value="Kinase-like_dom_sf"/>
</dbReference>
<evidence type="ECO:0000256" key="1">
    <source>
        <dbReference type="ARBA" id="ARBA00010886"/>
    </source>
</evidence>
<keyword evidence="3" id="KW-0723">Serine/threonine-protein kinase</keyword>
<dbReference type="Proteomes" id="UP000005408">
    <property type="component" value="Unassembled WGS sequence"/>
</dbReference>
<accession>A0A8W8IHD5</accession>
<comment type="similarity">
    <text evidence="1">Belongs to the protein kinase superfamily. NEK Ser/Thr protein kinase family. NIMA subfamily.</text>
</comment>
<feature type="compositionally biased region" description="Basic and acidic residues" evidence="11">
    <location>
        <begin position="383"/>
        <end position="420"/>
    </location>
</feature>
<evidence type="ECO:0000256" key="8">
    <source>
        <dbReference type="ARBA" id="ARBA00047899"/>
    </source>
</evidence>
<protein>
    <recommendedName>
        <fullName evidence="2">non-specific serine/threonine protein kinase</fullName>
        <ecNumber evidence="2">2.7.11.1</ecNumber>
    </recommendedName>
</protein>
<dbReference type="Pfam" id="PF00069">
    <property type="entry name" value="Pkinase"/>
    <property type="match status" value="1"/>
</dbReference>
<dbReference type="PROSITE" id="PS00107">
    <property type="entry name" value="PROTEIN_KINASE_ATP"/>
    <property type="match status" value="1"/>
</dbReference>
<organism evidence="13 14">
    <name type="scientific">Magallana gigas</name>
    <name type="common">Pacific oyster</name>
    <name type="synonym">Crassostrea gigas</name>
    <dbReference type="NCBI Taxonomy" id="29159"/>
    <lineage>
        <taxon>Eukaryota</taxon>
        <taxon>Metazoa</taxon>
        <taxon>Spiralia</taxon>
        <taxon>Lophotrochozoa</taxon>
        <taxon>Mollusca</taxon>
        <taxon>Bivalvia</taxon>
        <taxon>Autobranchia</taxon>
        <taxon>Pteriomorphia</taxon>
        <taxon>Ostreida</taxon>
        <taxon>Ostreoidea</taxon>
        <taxon>Ostreidae</taxon>
        <taxon>Magallana</taxon>
    </lineage>
</organism>
<evidence type="ECO:0000256" key="7">
    <source>
        <dbReference type="ARBA" id="ARBA00022840"/>
    </source>
</evidence>
<evidence type="ECO:0000259" key="12">
    <source>
        <dbReference type="PROSITE" id="PS50011"/>
    </source>
</evidence>
<keyword evidence="6" id="KW-0418">Kinase</keyword>
<dbReference type="PANTHER" id="PTHR44899">
    <property type="entry name" value="CAMK FAMILY PROTEIN KINASE"/>
    <property type="match status" value="1"/>
</dbReference>
<feature type="region of interest" description="Disordered" evidence="11">
    <location>
        <begin position="470"/>
        <end position="534"/>
    </location>
</feature>
<dbReference type="CDD" id="cd08215">
    <property type="entry name" value="STKc_Nek"/>
    <property type="match status" value="1"/>
</dbReference>
<evidence type="ECO:0000256" key="11">
    <source>
        <dbReference type="SAM" id="MobiDB-lite"/>
    </source>
</evidence>
<evidence type="ECO:0000313" key="13">
    <source>
        <dbReference type="EnsemblMetazoa" id="G13950.1:cds"/>
    </source>
</evidence>
<evidence type="ECO:0000256" key="4">
    <source>
        <dbReference type="ARBA" id="ARBA00022679"/>
    </source>
</evidence>
<keyword evidence="4" id="KW-0808">Transferase</keyword>
<comment type="catalytic activity">
    <reaction evidence="9">
        <text>L-seryl-[protein] + ATP = O-phospho-L-seryl-[protein] + ADP + H(+)</text>
        <dbReference type="Rhea" id="RHEA:17989"/>
        <dbReference type="Rhea" id="RHEA-COMP:9863"/>
        <dbReference type="Rhea" id="RHEA-COMP:11604"/>
        <dbReference type="ChEBI" id="CHEBI:15378"/>
        <dbReference type="ChEBI" id="CHEBI:29999"/>
        <dbReference type="ChEBI" id="CHEBI:30616"/>
        <dbReference type="ChEBI" id="CHEBI:83421"/>
        <dbReference type="ChEBI" id="CHEBI:456216"/>
        <dbReference type="EC" id="2.7.11.1"/>
    </reaction>
</comment>
<dbReference type="InterPro" id="IPR000719">
    <property type="entry name" value="Prot_kinase_dom"/>
</dbReference>
<name>A0A8W8IHD5_MAGGI</name>
<feature type="compositionally biased region" description="Basic and acidic residues" evidence="11">
    <location>
        <begin position="565"/>
        <end position="574"/>
    </location>
</feature>
<proteinExistence type="inferred from homology"/>
<dbReference type="Gene3D" id="1.10.510.10">
    <property type="entry name" value="Transferase(Phosphotransferase) domain 1"/>
    <property type="match status" value="1"/>
</dbReference>
<dbReference type="GO" id="GO:0004674">
    <property type="term" value="F:protein serine/threonine kinase activity"/>
    <property type="evidence" value="ECO:0007669"/>
    <property type="project" value="UniProtKB-KW"/>
</dbReference>
<sequence>MADNFQLLALLGTGTFGEAWVAKSRKHDEKCVVKVINILRLSERELDQALTEVSVLGRMHHVNIVRYLDAYVHNGALNIAMEYADGGDLHKKICDQKGVPFTREVIMDWFVQICMALQYVHKQNILHRDLKSQNIFLTSKSMIKVGDFGIARILKDSTDLAVTTIGTPFYLSPEICQKKPYNHKSDMWALGCVLYEMCCLKVPFDAESLQDLILRILHENYDSIPRSYGSTLSLLIKKLLDKNPESRPSADSVLSMAAVKQYSRRFEPKLQLKERRYSLPNIPAKSSMDEKEQKRSRVVSTDKENLDPKMAGKTYLVRNPKFKQLSRTPNVSVIVAKQRKELPSEDEIPRSKLFSGLQRKSSLKSDGENKPTIQRKISVDNGSNDKENVQSKDEVTRQRQERRSSRDQQRRLTELSDKVSKPPSGRRSSLDSKPLQLRRESSISKGRLSIESVRNGELIRKPVRNGEYGVRRGVKDGISGPNSSDDLKSRSRPSTADQGTPGKRPAPIGSECLGELKNPPSRALPSRSGCEDLNQSDADNEVFLDQNISDENQSCKKSPPPKVPSSERIRRSSSYDRVFVSKQGASNDGNIPRVMSAGSIGSTSLAKDGVTYKISSSLMPGDQSKDAVQEEMLVNMDSFKTIYNAMCQFVKDQGQGQKLLYVTMVKAIGQREADRYINKVTQGLLDCALYQDVKQIVPEYRRKLLPLVFCYILMTKFCK</sequence>
<dbReference type="InterPro" id="IPR051131">
    <property type="entry name" value="NEK_Ser/Thr_kinase_NIMA"/>
</dbReference>
<evidence type="ECO:0000256" key="6">
    <source>
        <dbReference type="ARBA" id="ARBA00022777"/>
    </source>
</evidence>
<keyword evidence="14" id="KW-1185">Reference proteome</keyword>
<dbReference type="SMART" id="SM00220">
    <property type="entry name" value="S_TKc"/>
    <property type="match status" value="1"/>
</dbReference>
<dbReference type="InterPro" id="IPR008271">
    <property type="entry name" value="Ser/Thr_kinase_AS"/>
</dbReference>
<dbReference type="PROSITE" id="PS50011">
    <property type="entry name" value="PROTEIN_KINASE_DOM"/>
    <property type="match status" value="1"/>
</dbReference>
<dbReference type="SUPFAM" id="SSF56112">
    <property type="entry name" value="Protein kinase-like (PK-like)"/>
    <property type="match status" value="1"/>
</dbReference>
<evidence type="ECO:0000256" key="10">
    <source>
        <dbReference type="PROSITE-ProRule" id="PRU10141"/>
    </source>
</evidence>
<keyword evidence="7 10" id="KW-0067">ATP-binding</keyword>
<dbReference type="AlphaFoldDB" id="A0A8W8IHD5"/>
<reference evidence="13" key="1">
    <citation type="submission" date="2022-08" db="UniProtKB">
        <authorList>
            <consortium name="EnsemblMetazoa"/>
        </authorList>
    </citation>
    <scope>IDENTIFICATION</scope>
    <source>
        <strain evidence="13">05x7-T-G4-1.051#20</strain>
    </source>
</reference>
<dbReference type="GO" id="GO:0005524">
    <property type="term" value="F:ATP binding"/>
    <property type="evidence" value="ECO:0007669"/>
    <property type="project" value="UniProtKB-UniRule"/>
</dbReference>
<comment type="catalytic activity">
    <reaction evidence="8">
        <text>L-threonyl-[protein] + ATP = O-phospho-L-threonyl-[protein] + ADP + H(+)</text>
        <dbReference type="Rhea" id="RHEA:46608"/>
        <dbReference type="Rhea" id="RHEA-COMP:11060"/>
        <dbReference type="Rhea" id="RHEA-COMP:11605"/>
        <dbReference type="ChEBI" id="CHEBI:15378"/>
        <dbReference type="ChEBI" id="CHEBI:30013"/>
        <dbReference type="ChEBI" id="CHEBI:30616"/>
        <dbReference type="ChEBI" id="CHEBI:61977"/>
        <dbReference type="ChEBI" id="CHEBI:456216"/>
        <dbReference type="EC" id="2.7.11.1"/>
    </reaction>
</comment>
<feature type="region of interest" description="Disordered" evidence="11">
    <location>
        <begin position="548"/>
        <end position="574"/>
    </location>
</feature>
<dbReference type="PANTHER" id="PTHR44899:SF3">
    <property type="entry name" value="SERINE_THREONINE-PROTEIN KINASE NEK1"/>
    <property type="match status" value="1"/>
</dbReference>